<evidence type="ECO:0000256" key="1">
    <source>
        <dbReference type="SAM" id="MobiDB-lite"/>
    </source>
</evidence>
<feature type="region of interest" description="Disordered" evidence="1">
    <location>
        <begin position="131"/>
        <end position="159"/>
    </location>
</feature>
<evidence type="ECO:0000256" key="2">
    <source>
        <dbReference type="SAM" id="Phobius"/>
    </source>
</evidence>
<dbReference type="InterPro" id="IPR005182">
    <property type="entry name" value="YdbS-like_PH"/>
</dbReference>
<feature type="domain" description="YdbS-like PH" evidence="3">
    <location>
        <begin position="56"/>
        <end position="134"/>
    </location>
</feature>
<feature type="compositionally biased region" description="Acidic residues" evidence="1">
    <location>
        <begin position="692"/>
        <end position="711"/>
    </location>
</feature>
<evidence type="ECO:0000313" key="6">
    <source>
        <dbReference type="Proteomes" id="UP001501425"/>
    </source>
</evidence>
<evidence type="ECO:0000313" key="5">
    <source>
        <dbReference type="EMBL" id="MEZ3167909.1"/>
    </source>
</evidence>
<accession>A0AAV3SXT2</accession>
<feature type="compositionally biased region" description="Basic and acidic residues" evidence="1">
    <location>
        <begin position="607"/>
        <end position="620"/>
    </location>
</feature>
<dbReference type="Proteomes" id="UP001567571">
    <property type="component" value="Unassembled WGS sequence"/>
</dbReference>
<dbReference type="Pfam" id="PF03703">
    <property type="entry name" value="bPH_2"/>
    <property type="match status" value="3"/>
</dbReference>
<keyword evidence="2" id="KW-0472">Membrane</keyword>
<feature type="compositionally biased region" description="Acidic residues" evidence="1">
    <location>
        <begin position="653"/>
        <end position="664"/>
    </location>
</feature>
<dbReference type="AlphaFoldDB" id="A0AAV3SXT2"/>
<name>A0AAV3SXT2_9EURY</name>
<feature type="compositionally biased region" description="Acidic residues" evidence="1">
    <location>
        <begin position="570"/>
        <end position="597"/>
    </location>
</feature>
<dbReference type="PANTHER" id="PTHR34473">
    <property type="entry name" value="UPF0699 TRANSMEMBRANE PROTEIN YDBS"/>
    <property type="match status" value="1"/>
</dbReference>
<feature type="transmembrane region" description="Helical" evidence="2">
    <location>
        <begin position="354"/>
        <end position="375"/>
    </location>
</feature>
<comment type="caution">
    <text evidence="4">The sequence shown here is derived from an EMBL/GenBank/DDBJ whole genome shotgun (WGS) entry which is preliminary data.</text>
</comment>
<reference evidence="4" key="1">
    <citation type="journal article" date="2014" name="Int. J. Syst. Evol. Microbiol.">
        <title>Complete genome sequence of Corynebacterium casei LMG S-19264T (=DSM 44701T), isolated from a smear-ripened cheese.</title>
        <authorList>
            <consortium name="US DOE Joint Genome Institute (JGI-PGF)"/>
            <person name="Walter F."/>
            <person name="Albersmeier A."/>
            <person name="Kalinowski J."/>
            <person name="Ruckert C."/>
        </authorList>
    </citation>
    <scope>NUCLEOTIDE SEQUENCE</scope>
    <source>
        <strain evidence="4">JCM 14265</strain>
    </source>
</reference>
<evidence type="ECO:0000313" key="7">
    <source>
        <dbReference type="Proteomes" id="UP001567571"/>
    </source>
</evidence>
<evidence type="ECO:0000259" key="3">
    <source>
        <dbReference type="Pfam" id="PF03703"/>
    </source>
</evidence>
<feature type="transmembrane region" description="Helical" evidence="2">
    <location>
        <begin position="219"/>
        <end position="245"/>
    </location>
</feature>
<dbReference type="RefSeq" id="WP_343780892.1">
    <property type="nucleotide sequence ID" value="NZ_BAAADQ010000016.1"/>
</dbReference>
<feature type="compositionally biased region" description="Polar residues" evidence="1">
    <location>
        <begin position="143"/>
        <end position="152"/>
    </location>
</feature>
<proteinExistence type="predicted"/>
<feature type="transmembrane region" description="Helical" evidence="2">
    <location>
        <begin position="194"/>
        <end position="213"/>
    </location>
</feature>
<protein>
    <submittedName>
        <fullName evidence="5">PH domain-containing protein</fullName>
    </submittedName>
</protein>
<organism evidence="4 6">
    <name type="scientific">Halorubrum ejinorense</name>
    <dbReference type="NCBI Taxonomy" id="425309"/>
    <lineage>
        <taxon>Archaea</taxon>
        <taxon>Methanobacteriati</taxon>
        <taxon>Methanobacteriota</taxon>
        <taxon>Stenosarchaea group</taxon>
        <taxon>Halobacteria</taxon>
        <taxon>Halobacteriales</taxon>
        <taxon>Haloferacaceae</taxon>
        <taxon>Halorubrum</taxon>
    </lineage>
</organism>
<feature type="domain" description="YdbS-like PH" evidence="3">
    <location>
        <begin position="399"/>
        <end position="480"/>
    </location>
</feature>
<dbReference type="Proteomes" id="UP001501425">
    <property type="component" value="Unassembled WGS sequence"/>
</dbReference>
<feature type="domain" description="YdbS-like PH" evidence="3">
    <location>
        <begin position="248"/>
        <end position="307"/>
    </location>
</feature>
<keyword evidence="7" id="KW-1185">Reference proteome</keyword>
<dbReference type="PANTHER" id="PTHR34473:SF3">
    <property type="entry name" value="TRANSMEMBRANE PROTEIN-RELATED"/>
    <property type="match status" value="1"/>
</dbReference>
<evidence type="ECO:0000313" key="4">
    <source>
        <dbReference type="EMBL" id="GAA0555372.1"/>
    </source>
</evidence>
<reference evidence="4" key="2">
    <citation type="submission" date="2023-12" db="EMBL/GenBank/DDBJ databases">
        <authorList>
            <person name="Sun Q."/>
            <person name="Inoue M."/>
        </authorList>
    </citation>
    <scope>NUCLEOTIDE SEQUENCE</scope>
    <source>
        <strain evidence="4">JCM 14265</strain>
    </source>
</reference>
<reference evidence="5 7" key="3">
    <citation type="submission" date="2024-06" db="EMBL/GenBank/DDBJ databases">
        <title>Halorubrum miltondacostae sp. nov., a potential PHA producer isolated from an inland solar saltern in Rio Maior, Portugal.</title>
        <authorList>
            <person name="Albuquerque L."/>
            <person name="Viver T."/>
            <person name="Barroso C."/>
            <person name="Claudino R."/>
            <person name="Galvan M."/>
            <person name="Simoes G."/>
            <person name="Lobo Da Cunha A."/>
            <person name="Egas C."/>
        </authorList>
    </citation>
    <scope>NUCLEOTIDE SEQUENCE [LARGE SCALE GENOMIC DNA]</scope>
    <source>
        <strain evidence="5 7">DSM 18646</strain>
    </source>
</reference>
<keyword evidence="2" id="KW-1133">Transmembrane helix</keyword>
<keyword evidence="2" id="KW-0812">Transmembrane</keyword>
<gene>
    <name evidence="5" type="ORF">ABNG02_11325</name>
    <name evidence="4" type="ORF">GCM10008994_33060</name>
</gene>
<feature type="transmembrane region" description="Helical" evidence="2">
    <location>
        <begin position="36"/>
        <end position="54"/>
    </location>
</feature>
<dbReference type="EMBL" id="JBEDNW010000005">
    <property type="protein sequence ID" value="MEZ3167909.1"/>
    <property type="molecule type" value="Genomic_DNA"/>
</dbReference>
<dbReference type="EMBL" id="BAAADQ010000016">
    <property type="protein sequence ID" value="GAA0555372.1"/>
    <property type="molecule type" value="Genomic_DNA"/>
</dbReference>
<sequence length="711" mass="76083">MKLAPQSVPYRALQKALGTVVALFVIVNGGGFGLPAAIAGGAAILVVAFAYEIAYYRRFEYVLTGDTLDISSGVISRREREIPYRRIQNVDVSRSVIQRAIGVAAVDLETAGGSSTEGSIRFVTPEEATRLQREVQRRKSRTSDSGARQTGEATEADAVERGRDDAFAPDEEELFAISPGELALVGALSFDGRLIGLLAFLSSGSFPVLSSFLPQTSAAAVTATAIVGIAALFFASWIIGAGLAFSNYYGFRLSRAGDELRYERGLFRRYSGSIPTEKIQTLRITDNPAKRALGYASLSIETAGYAPGQGSESGNQSAVPIATTDRVYRLAHEIESFGTPEFNRPPKRIRWRYAFRYVVVVGVLTGIGYGVNWYFPRSLPWYGVAALLAVVPPAAHLKWKHRGYWMGEDHLLTRNGFWSRTVAVVPYYRIQNVIDSRTVFQRRWGVATIVADTAGSGSLTGSDAAAVDFETDEAEALRESLTERLATAVAERRSDSAPFEWVEGDDGDESQTGAETGENAETADTDRDGSRPRTAAEQTEVGDESDDETGRDAPADEDDPVTEIPTVEGSSDDAAGDDATAEQSSDDGSDDGFDIPDDGVVRPDFSPSDRDYSEPAERIDTGGYAVDRNPSDADVAHGPGVEGESNSDGTDGGVDDGETSDEPSGDGRDSDQLDGVETGAENGTDNSGSPGEDGDETDEDGDETDEDASRP</sequence>
<feature type="region of interest" description="Disordered" evidence="1">
    <location>
        <begin position="489"/>
        <end position="711"/>
    </location>
</feature>